<proteinExistence type="predicted"/>
<gene>
    <name evidence="2" type="ORF">D0U04_24880</name>
    <name evidence="1" type="ORF">DJ93_5473</name>
</gene>
<evidence type="ECO:0000313" key="3">
    <source>
        <dbReference type="Proteomes" id="UP000029389"/>
    </source>
</evidence>
<dbReference type="Proteomes" id="UP000029389">
    <property type="component" value="Unassembled WGS sequence"/>
</dbReference>
<keyword evidence="4" id="KW-1185">Reference proteome</keyword>
<dbReference type="EMBL" id="QVOD01000046">
    <property type="protein sequence ID" value="RFT63509.1"/>
    <property type="molecule type" value="Genomic_DNA"/>
</dbReference>
<evidence type="ECO:0000313" key="4">
    <source>
        <dbReference type="Proteomes" id="UP000264294"/>
    </source>
</evidence>
<name>A0A090YBY2_9BACI</name>
<sequence>MNNLKQGILEINKDLIAPNLNLSEVIMKFNKDDIEIMKIDDVTTVVGILSPTKIGTKNFRVEIFFKNEIIWSIDLRIDDPEIDEPIMNEHDFWRYVAEQREWLIEELGKSDGIRDDITFEWGKIGPWFDPRSFGAGISIIYFQK</sequence>
<dbReference type="Proteomes" id="UP000264294">
    <property type="component" value="Unassembled WGS sequence"/>
</dbReference>
<dbReference type="PATRIC" id="fig|1405.16.peg.6532"/>
<dbReference type="RefSeq" id="WP_003193666.1">
    <property type="nucleotide sequence ID" value="NZ_JMQC01000009.1"/>
</dbReference>
<accession>A0A090YBY2</accession>
<organism evidence="1 3">
    <name type="scientific">Bacillus clarus</name>
    <dbReference type="NCBI Taxonomy" id="2338372"/>
    <lineage>
        <taxon>Bacteria</taxon>
        <taxon>Bacillati</taxon>
        <taxon>Bacillota</taxon>
        <taxon>Bacilli</taxon>
        <taxon>Bacillales</taxon>
        <taxon>Bacillaceae</taxon>
        <taxon>Bacillus</taxon>
        <taxon>Bacillus cereus group</taxon>
    </lineage>
</organism>
<dbReference type="EMBL" id="JMQC01000009">
    <property type="protein sequence ID" value="KFM95666.1"/>
    <property type="molecule type" value="Genomic_DNA"/>
</dbReference>
<evidence type="ECO:0000313" key="1">
    <source>
        <dbReference type="EMBL" id="KFM95666.1"/>
    </source>
</evidence>
<comment type="caution">
    <text evidence="1">The sequence shown here is derived from an EMBL/GenBank/DDBJ whole genome shotgun (WGS) entry which is preliminary data.</text>
</comment>
<dbReference type="AlphaFoldDB" id="A0A090YBY2"/>
<reference evidence="2 4" key="2">
    <citation type="submission" date="2018-08" db="EMBL/GenBank/DDBJ databases">
        <title>Bacillus clarus sp. nov. strain PS00077A.</title>
        <authorList>
            <person name="Mendez Acevedo M."/>
            <person name="Carroll L."/>
            <person name="Mukherjee M."/>
            <person name="Wiedmann M."/>
            <person name="Kovac J."/>
        </authorList>
    </citation>
    <scope>NUCLEOTIDE SEQUENCE [LARGE SCALE GENOMIC DNA]</scope>
    <source>
        <strain evidence="2 4">PS00077A</strain>
    </source>
</reference>
<protein>
    <submittedName>
        <fullName evidence="1">Uncharacterized protein</fullName>
    </submittedName>
</protein>
<reference evidence="1 3" key="1">
    <citation type="submission" date="2014-04" db="EMBL/GenBank/DDBJ databases">
        <authorList>
            <person name="Bishop-Lilly K.A."/>
            <person name="Broomall S.M."/>
            <person name="Chain P.S."/>
            <person name="Chertkov O."/>
            <person name="Coyne S.R."/>
            <person name="Daligault H.E."/>
            <person name="Davenport K.W."/>
            <person name="Erkkila T."/>
            <person name="Frey K.G."/>
            <person name="Gibbons H.S."/>
            <person name="Gu W."/>
            <person name="Jaissle J."/>
            <person name="Johnson S.L."/>
            <person name="Koroleva G.I."/>
            <person name="Ladner J.T."/>
            <person name="Lo C.-C."/>
            <person name="Minogue T.D."/>
            <person name="Munk C."/>
            <person name="Palacios G.F."/>
            <person name="Redden C.L."/>
            <person name="Rosenzweig C.N."/>
            <person name="Scholz M.B."/>
            <person name="Teshima H."/>
            <person name="Xu Y."/>
        </authorList>
    </citation>
    <scope>NUCLEOTIDE SEQUENCE [LARGE SCALE GENOMIC DNA]</scope>
    <source>
        <strain evidence="1 3">BHP</strain>
    </source>
</reference>
<evidence type="ECO:0000313" key="2">
    <source>
        <dbReference type="EMBL" id="RFT63509.1"/>
    </source>
</evidence>